<keyword evidence="1" id="KW-0808">Transferase</keyword>
<dbReference type="GO" id="GO:0008168">
    <property type="term" value="F:methyltransferase activity"/>
    <property type="evidence" value="ECO:0007669"/>
    <property type="project" value="UniProtKB-KW"/>
</dbReference>
<sequence length="216" mass="23427">MSYSGFTDTFGFFWAWLSNPLRVAAVVPSGRALSRLITSEISAGTGPVIELGPGTGAFTRALIARGVAQENLALVEYGSEFAVKLHHRFPRARTLWMDASRLKAVELFGGVPAGAVVSGLPVLSMPPRKVIAILDGAFARMRPDGAFYQFTYGPTCPIPRPLLDRLGLKATQIGRALANVPPAAVYRIRRRQPRPAAGGHRRERTDLIDVESATWC</sequence>
<proteinExistence type="predicted"/>
<keyword evidence="1" id="KW-0489">Methyltransferase</keyword>
<evidence type="ECO:0000313" key="1">
    <source>
        <dbReference type="EMBL" id="MBR0663929.1"/>
    </source>
</evidence>
<dbReference type="GO" id="GO:0032259">
    <property type="term" value="P:methylation"/>
    <property type="evidence" value="ECO:0007669"/>
    <property type="project" value="UniProtKB-KW"/>
</dbReference>
<name>A0ABS5EUF8_9PROT</name>
<dbReference type="InterPro" id="IPR029063">
    <property type="entry name" value="SAM-dependent_MTases_sf"/>
</dbReference>
<protein>
    <submittedName>
        <fullName evidence="1">Phospholipid methyltransferase</fullName>
    </submittedName>
</protein>
<dbReference type="RefSeq" id="WP_211851519.1">
    <property type="nucleotide sequence ID" value="NZ_JAAGBB010000005.1"/>
</dbReference>
<gene>
    <name evidence="1" type="ORF">GXW71_06115</name>
</gene>
<dbReference type="SUPFAM" id="SSF53335">
    <property type="entry name" value="S-adenosyl-L-methionine-dependent methyltransferases"/>
    <property type="match status" value="1"/>
</dbReference>
<reference evidence="2" key="1">
    <citation type="journal article" date="2021" name="Syst. Appl. Microbiol.">
        <title>Roseomonas hellenica sp. nov., isolated from roots of wild-growing Alkanna tinctoria.</title>
        <authorList>
            <person name="Rat A."/>
            <person name="Naranjo H.D."/>
            <person name="Lebbe L."/>
            <person name="Cnockaert M."/>
            <person name="Krigas N."/>
            <person name="Grigoriadou K."/>
            <person name="Maloupa E."/>
            <person name="Willems A."/>
        </authorList>
    </citation>
    <scope>NUCLEOTIDE SEQUENCE [LARGE SCALE GENOMIC DNA]</scope>
    <source>
        <strain evidence="2">LMG 31523</strain>
    </source>
</reference>
<keyword evidence="2" id="KW-1185">Reference proteome</keyword>
<organism evidence="1 2">
    <name type="scientific">Plastoroseomonas hellenica</name>
    <dbReference type="NCBI Taxonomy" id="2687306"/>
    <lineage>
        <taxon>Bacteria</taxon>
        <taxon>Pseudomonadati</taxon>
        <taxon>Pseudomonadota</taxon>
        <taxon>Alphaproteobacteria</taxon>
        <taxon>Acetobacterales</taxon>
        <taxon>Acetobacteraceae</taxon>
        <taxon>Plastoroseomonas</taxon>
    </lineage>
</organism>
<dbReference type="Gene3D" id="3.40.50.150">
    <property type="entry name" value="Vaccinia Virus protein VP39"/>
    <property type="match status" value="1"/>
</dbReference>
<dbReference type="Proteomes" id="UP001196870">
    <property type="component" value="Unassembled WGS sequence"/>
</dbReference>
<comment type="caution">
    <text evidence="1">The sequence shown here is derived from an EMBL/GenBank/DDBJ whole genome shotgun (WGS) entry which is preliminary data.</text>
</comment>
<accession>A0ABS5EUF8</accession>
<evidence type="ECO:0000313" key="2">
    <source>
        <dbReference type="Proteomes" id="UP001196870"/>
    </source>
</evidence>
<dbReference type="EMBL" id="JAAGBB010000005">
    <property type="protein sequence ID" value="MBR0663929.1"/>
    <property type="molecule type" value="Genomic_DNA"/>
</dbReference>